<proteinExistence type="predicted"/>
<feature type="region of interest" description="Disordered" evidence="1">
    <location>
        <begin position="1"/>
        <end position="51"/>
    </location>
</feature>
<feature type="compositionally biased region" description="Low complexity" evidence="1">
    <location>
        <begin position="41"/>
        <end position="51"/>
    </location>
</feature>
<sequence>MSKFSEHLIRLLETREKSSDAGRKDGKRGGEKDKNERESGTKNTGKGTSKK</sequence>
<reference evidence="2" key="1">
    <citation type="journal article" date="2020" name="Microorganisms">
        <title>Reliable Identification of Environmental Pseudomonas Isolates Using the rpoD Gene.</title>
        <authorList>
            <consortium name="The Broad Institute Genome Sequencing Platform"/>
            <person name="Girard L."/>
            <person name="Lood C."/>
            <person name="Rokni-Zadeh H."/>
            <person name="van Noort V."/>
            <person name="Lavigne R."/>
            <person name="De Mot R."/>
        </authorList>
    </citation>
    <scope>NUCLEOTIDE SEQUENCE [LARGE SCALE GENOMIC DNA]</scope>
    <source>
        <strain evidence="2">SWRI145</strain>
    </source>
</reference>
<dbReference type="EMBL" id="JABWQF010000014">
    <property type="protein sequence ID" value="MBC3294278.1"/>
    <property type="molecule type" value="Genomic_DNA"/>
</dbReference>
<protein>
    <submittedName>
        <fullName evidence="2">Uncharacterized protein</fullName>
    </submittedName>
</protein>
<evidence type="ECO:0000256" key="1">
    <source>
        <dbReference type="SAM" id="MobiDB-lite"/>
    </source>
</evidence>
<feature type="compositionally biased region" description="Basic and acidic residues" evidence="1">
    <location>
        <begin position="1"/>
        <end position="40"/>
    </location>
</feature>
<evidence type="ECO:0000313" key="2">
    <source>
        <dbReference type="EMBL" id="MBC3294278.1"/>
    </source>
</evidence>
<gene>
    <name evidence="2" type="ORF">HU722_22405</name>
</gene>
<name>A0A8H9YTE7_9PSED</name>
<organism evidence="2">
    <name type="scientific">Pseudomonas tritici</name>
    <dbReference type="NCBI Taxonomy" id="2745518"/>
    <lineage>
        <taxon>Bacteria</taxon>
        <taxon>Pseudomonadati</taxon>
        <taxon>Pseudomonadota</taxon>
        <taxon>Gammaproteobacteria</taxon>
        <taxon>Pseudomonadales</taxon>
        <taxon>Pseudomonadaceae</taxon>
        <taxon>Pseudomonas</taxon>
    </lineage>
</organism>
<accession>A0A8H9YTE7</accession>
<dbReference type="AlphaFoldDB" id="A0A8H9YTE7"/>
<comment type="caution">
    <text evidence="2">The sequence shown here is derived from an EMBL/GenBank/DDBJ whole genome shotgun (WGS) entry which is preliminary data.</text>
</comment>